<dbReference type="AlphaFoldDB" id="A0A6A0B4H0"/>
<dbReference type="RefSeq" id="WP_172354952.1">
    <property type="nucleotide sequence ID" value="NZ_BLLH01000001.1"/>
</dbReference>
<dbReference type="GO" id="GO:0046872">
    <property type="term" value="F:metal ion binding"/>
    <property type="evidence" value="ECO:0007669"/>
    <property type="project" value="UniProtKB-KW"/>
</dbReference>
<evidence type="ECO:0000256" key="3">
    <source>
        <dbReference type="ARBA" id="ARBA00022617"/>
    </source>
</evidence>
<dbReference type="SUPFAM" id="SSF56014">
    <property type="entry name" value="Nitrite and sulphite reductase 4Fe-4S domain-like"/>
    <property type="match status" value="2"/>
</dbReference>
<dbReference type="InterPro" id="IPR045854">
    <property type="entry name" value="NO2/SO3_Rdtase_4Fe4S_sf"/>
</dbReference>
<evidence type="ECO:0000256" key="6">
    <source>
        <dbReference type="ARBA" id="ARBA00023004"/>
    </source>
</evidence>
<sequence length="537" mass="59472">MTYVATWVDDKLNKNEIAKLAKDGLTVFDDFDELVKHPFSDVSKDYFMYFKYAGLTVQKPQTDGLFMLRVKIPGGFVTAAQLRMLVGLGETYGKGFLDITTRQSVQYHNIPFAKLPEIFAKIEAVGLTTRGTEGDINRNVIGNPLAGIDARELFDATPALMAVHQKFQGNTDYSNLPRKFKISVSANIDNAANAEINDLAFFPATKAINGRTYKGFGVKVGGGLGAKPYLARTLDVFLKPAQVVKVAEAVVAIYRDFGYRRSRSKARLKFLLEDWGTEQFTEELLKRTGPLETAGKNELVGWSNGLILGVQKQKQRGLSYVGVSVPTGRILTEDLLKFAEIAETYGQNEIRFDHSQNLLIPFLPNNKLAEITSLAIFDKYPINTSRFQDFGMTCTGNEYCNLAYTSTKDITRDLLVALDESFQFEKPVRVILTGCMNACAHRNIADIGIQGIAARDQNKQPIEAFQIAIGGSLLAGGHLNEEIKGKVPKTVLIDVVRDLLKVYADEKAASETFYETFTRIGLAPFETQLAESLAAYV</sequence>
<comment type="similarity">
    <text evidence="1">Belongs to the nitrite and sulfite reductase 4Fe-4S domain family.</text>
</comment>
<keyword evidence="5" id="KW-0560">Oxidoreductase</keyword>
<evidence type="ECO:0000256" key="5">
    <source>
        <dbReference type="ARBA" id="ARBA00023002"/>
    </source>
</evidence>
<reference evidence="10 11" key="1">
    <citation type="submission" date="2020-02" db="EMBL/GenBank/DDBJ databases">
        <title>Draft genome sequence of Lactococcus sp. Hs20B0-1.</title>
        <authorList>
            <person name="Noda S."/>
            <person name="Yuki M."/>
            <person name="Ohkuma M."/>
        </authorList>
    </citation>
    <scope>NUCLEOTIDE SEQUENCE [LARGE SCALE GENOMIC DNA]</scope>
    <source>
        <strain evidence="10 11">Hs20B0-1</strain>
    </source>
</reference>
<accession>A0A6A0B4H0</accession>
<keyword evidence="7" id="KW-0411">Iron-sulfur</keyword>
<evidence type="ECO:0000256" key="1">
    <source>
        <dbReference type="ARBA" id="ARBA00010429"/>
    </source>
</evidence>
<dbReference type="PANTHER" id="PTHR32439:SF0">
    <property type="entry name" value="FERREDOXIN--NITRITE REDUCTASE, CHLOROPLASTIC"/>
    <property type="match status" value="1"/>
</dbReference>
<dbReference type="GO" id="GO:0020037">
    <property type="term" value="F:heme binding"/>
    <property type="evidence" value="ECO:0007669"/>
    <property type="project" value="InterPro"/>
</dbReference>
<keyword evidence="3" id="KW-0349">Heme</keyword>
<dbReference type="PROSITE" id="PS00365">
    <property type="entry name" value="NIR_SIR"/>
    <property type="match status" value="1"/>
</dbReference>
<keyword evidence="4" id="KW-0479">Metal-binding</keyword>
<dbReference type="SUPFAM" id="SSF55124">
    <property type="entry name" value="Nitrite/Sulfite reductase N-terminal domain-like"/>
    <property type="match status" value="2"/>
</dbReference>
<protein>
    <submittedName>
        <fullName evidence="10">Ferredoxin--nitrite reductase</fullName>
    </submittedName>
</protein>
<dbReference type="InterPro" id="IPR006066">
    <property type="entry name" value="NO2/SO3_Rdtase_FeS/sirohaem_BS"/>
</dbReference>
<dbReference type="GO" id="GO:0051539">
    <property type="term" value="F:4 iron, 4 sulfur cluster binding"/>
    <property type="evidence" value="ECO:0007669"/>
    <property type="project" value="UniProtKB-KW"/>
</dbReference>
<name>A0A6A0B4H0_9LACT</name>
<evidence type="ECO:0000256" key="2">
    <source>
        <dbReference type="ARBA" id="ARBA00022485"/>
    </source>
</evidence>
<keyword evidence="11" id="KW-1185">Reference proteome</keyword>
<dbReference type="InterPro" id="IPR006067">
    <property type="entry name" value="NO2/SO3_Rdtase_4Fe4S_dom"/>
</dbReference>
<evidence type="ECO:0000313" key="10">
    <source>
        <dbReference type="EMBL" id="GFH39926.1"/>
    </source>
</evidence>
<keyword evidence="6" id="KW-0408">Iron</keyword>
<evidence type="ECO:0000259" key="9">
    <source>
        <dbReference type="Pfam" id="PF03460"/>
    </source>
</evidence>
<feature type="domain" description="Nitrite/Sulfite reductase ferredoxin-like" evidence="9">
    <location>
        <begin position="312"/>
        <end position="371"/>
    </location>
</feature>
<feature type="domain" description="Nitrite/sulphite reductase 4Fe-4S" evidence="8">
    <location>
        <begin position="134"/>
        <end position="288"/>
    </location>
</feature>
<evidence type="ECO:0000313" key="11">
    <source>
        <dbReference type="Proteomes" id="UP000475928"/>
    </source>
</evidence>
<dbReference type="InterPro" id="IPR051329">
    <property type="entry name" value="NIR_SIR_4Fe-4S"/>
</dbReference>
<dbReference type="PRINTS" id="PR00397">
    <property type="entry name" value="SIROHAEM"/>
</dbReference>
<dbReference type="GO" id="GO:0016491">
    <property type="term" value="F:oxidoreductase activity"/>
    <property type="evidence" value="ECO:0007669"/>
    <property type="project" value="UniProtKB-KW"/>
</dbReference>
<keyword evidence="2" id="KW-0004">4Fe-4S</keyword>
<dbReference type="Pfam" id="PF01077">
    <property type="entry name" value="NIR_SIR"/>
    <property type="match status" value="2"/>
</dbReference>
<organism evidence="10 11">
    <name type="scientific">Pseudolactococcus insecticola</name>
    <dbReference type="NCBI Taxonomy" id="2709158"/>
    <lineage>
        <taxon>Bacteria</taxon>
        <taxon>Bacillati</taxon>
        <taxon>Bacillota</taxon>
        <taxon>Bacilli</taxon>
        <taxon>Lactobacillales</taxon>
        <taxon>Streptococcaceae</taxon>
        <taxon>Pseudolactococcus</taxon>
    </lineage>
</organism>
<feature type="domain" description="Nitrite/Sulfite reductase ferredoxin-like" evidence="9">
    <location>
        <begin position="59"/>
        <end position="124"/>
    </location>
</feature>
<dbReference type="InterPro" id="IPR036136">
    <property type="entry name" value="Nit/Sulf_reduc_fer-like_dom_sf"/>
</dbReference>
<dbReference type="PANTHER" id="PTHR32439">
    <property type="entry name" value="FERREDOXIN--NITRITE REDUCTASE, CHLOROPLASTIC"/>
    <property type="match status" value="1"/>
</dbReference>
<comment type="caution">
    <text evidence="10">The sequence shown here is derived from an EMBL/GenBank/DDBJ whole genome shotgun (WGS) entry which is preliminary data.</text>
</comment>
<feature type="domain" description="Nitrite/sulphite reductase 4Fe-4S" evidence="8">
    <location>
        <begin position="392"/>
        <end position="532"/>
    </location>
</feature>
<evidence type="ECO:0000256" key="4">
    <source>
        <dbReference type="ARBA" id="ARBA00022723"/>
    </source>
</evidence>
<dbReference type="Gene3D" id="3.90.480.20">
    <property type="match status" value="1"/>
</dbReference>
<gene>
    <name evidence="10" type="ORF">Hs20B_03240</name>
</gene>
<dbReference type="InterPro" id="IPR005117">
    <property type="entry name" value="NiRdtase/SiRdtase_haem-b_fer"/>
</dbReference>
<dbReference type="Proteomes" id="UP000475928">
    <property type="component" value="Unassembled WGS sequence"/>
</dbReference>
<dbReference type="EMBL" id="BLLH01000001">
    <property type="protein sequence ID" value="GFH39926.1"/>
    <property type="molecule type" value="Genomic_DNA"/>
</dbReference>
<dbReference type="Pfam" id="PF03460">
    <property type="entry name" value="NIR_SIR_ferr"/>
    <property type="match status" value="2"/>
</dbReference>
<proteinExistence type="inferred from homology"/>
<evidence type="ECO:0000259" key="8">
    <source>
        <dbReference type="Pfam" id="PF01077"/>
    </source>
</evidence>
<dbReference type="Gene3D" id="3.30.413.10">
    <property type="entry name" value="Sulfite Reductase Hemoprotein, domain 1"/>
    <property type="match status" value="2"/>
</dbReference>
<evidence type="ECO:0000256" key="7">
    <source>
        <dbReference type="ARBA" id="ARBA00023014"/>
    </source>
</evidence>